<accession>A0A9D7S7H4</accession>
<name>A0A9D7S7H4_9BACT</name>
<protein>
    <submittedName>
        <fullName evidence="2">Glycosyltransferase</fullName>
    </submittedName>
</protein>
<dbReference type="InterPro" id="IPR028098">
    <property type="entry name" value="Glyco_trans_4-like_N"/>
</dbReference>
<evidence type="ECO:0000313" key="3">
    <source>
        <dbReference type="Proteomes" id="UP000808349"/>
    </source>
</evidence>
<proteinExistence type="predicted"/>
<evidence type="ECO:0000313" key="2">
    <source>
        <dbReference type="EMBL" id="MBK9716361.1"/>
    </source>
</evidence>
<dbReference type="SUPFAM" id="SSF53756">
    <property type="entry name" value="UDP-Glycosyltransferase/glycogen phosphorylase"/>
    <property type="match status" value="1"/>
</dbReference>
<dbReference type="AlphaFoldDB" id="A0A9D7S7H4"/>
<evidence type="ECO:0000259" key="1">
    <source>
        <dbReference type="Pfam" id="PF13439"/>
    </source>
</evidence>
<gene>
    <name evidence="2" type="ORF">IPO85_02330</name>
</gene>
<organism evidence="2 3">
    <name type="scientific">Candidatus Defluviibacterium haderslevense</name>
    <dbReference type="NCBI Taxonomy" id="2981993"/>
    <lineage>
        <taxon>Bacteria</taxon>
        <taxon>Pseudomonadati</taxon>
        <taxon>Bacteroidota</taxon>
        <taxon>Saprospiria</taxon>
        <taxon>Saprospirales</taxon>
        <taxon>Saprospiraceae</taxon>
        <taxon>Candidatus Defluviibacterium</taxon>
    </lineage>
</organism>
<dbReference type="Gene3D" id="3.40.50.2000">
    <property type="entry name" value="Glycogen Phosphorylase B"/>
    <property type="match status" value="1"/>
</dbReference>
<dbReference type="EMBL" id="JADKFW010000004">
    <property type="protein sequence ID" value="MBK9716361.1"/>
    <property type="molecule type" value="Genomic_DNA"/>
</dbReference>
<feature type="domain" description="Glycosyltransferase subfamily 4-like N-terminal" evidence="1">
    <location>
        <begin position="47"/>
        <end position="156"/>
    </location>
</feature>
<comment type="caution">
    <text evidence="2">The sequence shown here is derived from an EMBL/GenBank/DDBJ whole genome shotgun (WGS) entry which is preliminary data.</text>
</comment>
<reference evidence="2 3" key="1">
    <citation type="submission" date="2020-10" db="EMBL/GenBank/DDBJ databases">
        <title>Connecting structure to function with the recovery of over 1000 high-quality activated sludge metagenome-assembled genomes encoding full-length rRNA genes using long-read sequencing.</title>
        <authorList>
            <person name="Singleton C.M."/>
            <person name="Petriglieri F."/>
            <person name="Kristensen J.M."/>
            <person name="Kirkegaard R.H."/>
            <person name="Michaelsen T.Y."/>
            <person name="Andersen M.H."/>
            <person name="Karst S.M."/>
            <person name="Dueholm M.S."/>
            <person name="Nielsen P.H."/>
            <person name="Albertsen M."/>
        </authorList>
    </citation>
    <scope>NUCLEOTIDE SEQUENCE [LARGE SCALE GENOMIC DNA]</scope>
    <source>
        <strain evidence="2">Ribe_18-Q3-R11-54_BAT3C.373</strain>
    </source>
</reference>
<dbReference type="Pfam" id="PF13439">
    <property type="entry name" value="Glyco_transf_4"/>
    <property type="match status" value="1"/>
</dbReference>
<dbReference type="GO" id="GO:0016757">
    <property type="term" value="F:glycosyltransferase activity"/>
    <property type="evidence" value="ECO:0007669"/>
    <property type="project" value="UniProtKB-ARBA"/>
</dbReference>
<dbReference type="Proteomes" id="UP000808349">
    <property type="component" value="Unassembled WGS sequence"/>
</dbReference>
<sequence length="344" mass="40048">MDQTESLVSRVGIKIFVQQNLSNSPILSRIVRVLKKFIWPDSYVFHNLSIANSYWLRYSKPLDVVITISQPFSTHLIGLLLKLKNPKICWIADIGDNYSENPTNSLYPLFRPLMKYYEKRILIKSDFIVFNSEFIKTYYLSKYLLDSNKIHIIPNGSAIDFTHFYKLHSDHLILSYIGNTYEPVRNGVRELGLLLQALSMSGMDLEKIEIWLVGKQCDALIAFIQQMKWVKIVYCDSESDLLTIYQKTNILLNFANINYPGLPSKLDEYKQSGLPIINFYFGSDDPAINYLGNEEHILNFKLENQEPSMLISFIEKYRNFHFKQVGLEDGIDTLWLELIKKTNQ</sequence>